<dbReference type="GO" id="GO:0003677">
    <property type="term" value="F:DNA binding"/>
    <property type="evidence" value="ECO:0007669"/>
    <property type="project" value="TreeGrafter"/>
</dbReference>
<dbReference type="InterPro" id="IPR051677">
    <property type="entry name" value="AfsR-DnrI-RedD_regulator"/>
</dbReference>
<dbReference type="InterPro" id="IPR027417">
    <property type="entry name" value="P-loop_NTPase"/>
</dbReference>
<dbReference type="SUPFAM" id="SSF52540">
    <property type="entry name" value="P-loop containing nucleoside triphosphate hydrolases"/>
    <property type="match status" value="1"/>
</dbReference>
<dbReference type="InterPro" id="IPR036388">
    <property type="entry name" value="WH-like_DNA-bd_sf"/>
</dbReference>
<proteinExistence type="predicted"/>
<name>A0A644X985_9ZZZZ</name>
<accession>A0A644X985</accession>
<dbReference type="AlphaFoldDB" id="A0A644X985"/>
<dbReference type="Gene3D" id="1.10.10.10">
    <property type="entry name" value="Winged helix-like DNA-binding domain superfamily/Winged helix DNA-binding domain"/>
    <property type="match status" value="1"/>
</dbReference>
<sequence length="1024" mass="116358">MIDVRRFHLITSHNPILHIKHNMVSANKIANKPNFSTENVETLVAVFYNEITNNIVEGGDGMLPISGVRISVPELSPGELPRDGLARLANLNPQKHIYIHGGAGYGKTTLLAQLARSTETAAWITLDGENDVLSFMELLAEAVRRIFPSYAFRSSEYLPFERNENFLSILANACTCELEKYPRTLTVVLDDLHTLESERIKALIALIIKYSPAKLRFLLGSREAPWPELAPFLLGGSMLELTERELAFSEDEIRCFLGFEDAHICAVTEGWPIAVGSFKVLLENGLSIGELSARHHEALHAYLFCECVGRLNSETLAFLRDSACLEELEPPMLDAVLGRSNSRLILGSLAMRNLFTIRTDDGNFRYHPLFREYLLESSDGEKKAALQRGAAKYYFSVGHYSTASRYAILTRDQALLGKIILLTYRDALQSGSFSKLRVWFDALGADAERRDVGLLIAHGALLSSIGNFTEAKVCLDEAIPRLYEHNSELYTEAMIHKARVLRNEISFEESNAVLDTLLAFPDKLDMEQTYFVAIEKIYNLCWGSRVDEAYALTQRMTEICANAGNLRIRAWYERYLSVIHYVAGRMKDSVRCYEKSMEIPEDERRRLELHSVDIYVAKAYQMLGEREKAVAMVTAGLLRLRSVGRYEELWLGYLFAAEIHYQNATIDRMNGDNVSYETTVRYFTLADEYAPLYRKSRFQQDWAVLQRNICELMFLPGQKEPLLEQIFQSIPLVGDHFKTVALGRLYNYFGSISDFARAADCARRSIEIGERTNTMMIATMAYGFLARLALAEGDNAKTSDLVRHFLQLCETNGMYEYFRMRRAYDPILQFAYDRGIEKAFASQMMAFSGYHPKKAYIRMLGDFSVSAYDDRRAALKLRTRKERELLAFLLDAGEAGATKEQIYEALWFDSESNDVKKLIGVNLAQIKRDLAALDVSNPIRNFEKRYSICMDEIETDVRLFQDAVLSFGEKKGSEAAKRVVSLYGGEYISGFEAHWAAWKRIDFHDAYVRALTALSEYKLGTVEV</sequence>
<dbReference type="Pfam" id="PF25873">
    <property type="entry name" value="WHD_MalT"/>
    <property type="match status" value="1"/>
</dbReference>
<organism evidence="2">
    <name type="scientific">bioreactor metagenome</name>
    <dbReference type="NCBI Taxonomy" id="1076179"/>
    <lineage>
        <taxon>unclassified sequences</taxon>
        <taxon>metagenomes</taxon>
        <taxon>ecological metagenomes</taxon>
    </lineage>
</organism>
<dbReference type="PANTHER" id="PTHR35807">
    <property type="entry name" value="TRANSCRIPTIONAL REGULATOR REDD-RELATED"/>
    <property type="match status" value="1"/>
</dbReference>
<evidence type="ECO:0000313" key="2">
    <source>
        <dbReference type="EMBL" id="MPM12745.1"/>
    </source>
</evidence>
<dbReference type="EMBL" id="VSSQ01002017">
    <property type="protein sequence ID" value="MPM12745.1"/>
    <property type="molecule type" value="Genomic_DNA"/>
</dbReference>
<feature type="domain" description="MalT-like winged helix" evidence="1">
    <location>
        <begin position="306"/>
        <end position="377"/>
    </location>
</feature>
<dbReference type="GO" id="GO:0006355">
    <property type="term" value="P:regulation of DNA-templated transcription"/>
    <property type="evidence" value="ECO:0007669"/>
    <property type="project" value="TreeGrafter"/>
</dbReference>
<reference evidence="2" key="1">
    <citation type="submission" date="2019-08" db="EMBL/GenBank/DDBJ databases">
        <authorList>
            <person name="Kucharzyk K."/>
            <person name="Murdoch R.W."/>
            <person name="Higgins S."/>
            <person name="Loffler F."/>
        </authorList>
    </citation>
    <scope>NUCLEOTIDE SEQUENCE</scope>
</reference>
<dbReference type="InterPro" id="IPR059106">
    <property type="entry name" value="WHD_MalT"/>
</dbReference>
<dbReference type="SUPFAM" id="SSF48452">
    <property type="entry name" value="TPR-like"/>
    <property type="match status" value="1"/>
</dbReference>
<dbReference type="PANTHER" id="PTHR35807:SF1">
    <property type="entry name" value="TRANSCRIPTIONAL REGULATOR REDD"/>
    <property type="match status" value="1"/>
</dbReference>
<dbReference type="InterPro" id="IPR011990">
    <property type="entry name" value="TPR-like_helical_dom_sf"/>
</dbReference>
<comment type="caution">
    <text evidence="2">The sequence shown here is derived from an EMBL/GenBank/DDBJ whole genome shotgun (WGS) entry which is preliminary data.</text>
</comment>
<dbReference type="Gene3D" id="1.25.40.10">
    <property type="entry name" value="Tetratricopeptide repeat domain"/>
    <property type="match status" value="1"/>
</dbReference>
<gene>
    <name evidence="2" type="primary">malT_13</name>
    <name evidence="2" type="ORF">SDC9_59099</name>
</gene>
<evidence type="ECO:0000259" key="1">
    <source>
        <dbReference type="Pfam" id="PF25873"/>
    </source>
</evidence>
<protein>
    <submittedName>
        <fullName evidence="2">HTH-type transcriptional regulator MalT</fullName>
    </submittedName>
</protein>
<dbReference type="Gene3D" id="3.40.50.300">
    <property type="entry name" value="P-loop containing nucleotide triphosphate hydrolases"/>
    <property type="match status" value="1"/>
</dbReference>